<keyword evidence="2" id="KW-0472">Membrane</keyword>
<feature type="region of interest" description="Disordered" evidence="1">
    <location>
        <begin position="262"/>
        <end position="281"/>
    </location>
</feature>
<dbReference type="EMBL" id="FOXH01000012">
    <property type="protein sequence ID" value="SFQ20325.1"/>
    <property type="molecule type" value="Genomic_DNA"/>
</dbReference>
<organism evidence="3 4">
    <name type="scientific">Pseudarcicella hirudinis</name>
    <dbReference type="NCBI Taxonomy" id="1079859"/>
    <lineage>
        <taxon>Bacteria</taxon>
        <taxon>Pseudomonadati</taxon>
        <taxon>Bacteroidota</taxon>
        <taxon>Cytophagia</taxon>
        <taxon>Cytophagales</taxon>
        <taxon>Flectobacillaceae</taxon>
        <taxon>Pseudarcicella</taxon>
    </lineage>
</organism>
<keyword evidence="4" id="KW-1185">Reference proteome</keyword>
<keyword evidence="2" id="KW-1133">Transmembrane helix</keyword>
<name>A0A1I5WKN2_9BACT</name>
<accession>A0A1I5WKN2</accession>
<dbReference type="STRING" id="1079859.SAMN04515674_11223"/>
<protein>
    <submittedName>
        <fullName evidence="3">Uncharacterized protein</fullName>
    </submittedName>
</protein>
<keyword evidence="2" id="KW-0812">Transmembrane</keyword>
<evidence type="ECO:0000313" key="4">
    <source>
        <dbReference type="Proteomes" id="UP000199306"/>
    </source>
</evidence>
<dbReference type="Proteomes" id="UP000199306">
    <property type="component" value="Unassembled WGS sequence"/>
</dbReference>
<reference evidence="3 4" key="1">
    <citation type="submission" date="2016-10" db="EMBL/GenBank/DDBJ databases">
        <authorList>
            <person name="de Groot N.N."/>
        </authorList>
    </citation>
    <scope>NUCLEOTIDE SEQUENCE [LARGE SCALE GENOMIC DNA]</scope>
    <source>
        <strain evidence="4">E92,LMG 26720,CCM 7988</strain>
    </source>
</reference>
<dbReference type="OrthoDB" id="948161at2"/>
<dbReference type="RefSeq" id="WP_092018569.1">
    <property type="nucleotide sequence ID" value="NZ_FOXH01000012.1"/>
</dbReference>
<gene>
    <name evidence="3" type="ORF">SAMN04515674_11223</name>
</gene>
<evidence type="ECO:0000256" key="2">
    <source>
        <dbReference type="SAM" id="Phobius"/>
    </source>
</evidence>
<evidence type="ECO:0000313" key="3">
    <source>
        <dbReference type="EMBL" id="SFQ20325.1"/>
    </source>
</evidence>
<sequence length="281" mass="31311">MDQNELDKLFADKLRDYTKKPGPQVWEKLEERLEKKHSKVLPMWWKYGAAASIALLIGAGIWIASNQTNSDLGKVVATTNNNKIQKQSVSQGESQKSIDITAVPESRSVVADKSDLKQSNTTFTIANTGEKSLKRTNAEKSDLERTGLKTEQTKEESIAKVQPENKGIEMSSNIPEIKTGNTLTPKVESNPVLARQETIIINLVDTQEENNSLTTAVAESPKTKKASRFSRIWKQLKNVKNGDEVNWDEVGVNPGRILAKADESIEKLSRPHQSDSEKNKE</sequence>
<proteinExistence type="predicted"/>
<evidence type="ECO:0000256" key="1">
    <source>
        <dbReference type="SAM" id="MobiDB-lite"/>
    </source>
</evidence>
<dbReference type="AlphaFoldDB" id="A0A1I5WKN2"/>
<feature type="transmembrane region" description="Helical" evidence="2">
    <location>
        <begin position="44"/>
        <end position="64"/>
    </location>
</feature>